<evidence type="ECO:0000313" key="3">
    <source>
        <dbReference type="EMBL" id="MFH5775537.1"/>
    </source>
</evidence>
<keyword evidence="2" id="KW-0503">Monooxygenase</keyword>
<comment type="similarity">
    <text evidence="1 2">Belongs to the cytochrome P450 family.</text>
</comment>
<reference evidence="3 4" key="1">
    <citation type="submission" date="2024-10" db="EMBL/GenBank/DDBJ databases">
        <title>Paracoccus drimophilus sp. nov., a novel bacterium from corn roots in Hunan.</title>
        <authorList>
            <person name="Li X."/>
        </authorList>
    </citation>
    <scope>NUCLEOTIDE SEQUENCE [LARGE SCALE GENOMIC DNA]</scope>
    <source>
        <strain evidence="3 4">NGMCC 1.201697</strain>
    </source>
</reference>
<comment type="caution">
    <text evidence="3">The sequence shown here is derived from an EMBL/GenBank/DDBJ whole genome shotgun (WGS) entry which is preliminary data.</text>
</comment>
<keyword evidence="2" id="KW-0408">Iron</keyword>
<dbReference type="Pfam" id="PF00067">
    <property type="entry name" value="p450"/>
    <property type="match status" value="1"/>
</dbReference>
<dbReference type="PROSITE" id="PS00086">
    <property type="entry name" value="CYTOCHROME_P450"/>
    <property type="match status" value="1"/>
</dbReference>
<keyword evidence="4" id="KW-1185">Reference proteome</keyword>
<dbReference type="InterPro" id="IPR036396">
    <property type="entry name" value="Cyt_P450_sf"/>
</dbReference>
<accession>A0ABW7LN27</accession>
<dbReference type="PANTHER" id="PTHR46696:SF1">
    <property type="entry name" value="CYTOCHROME P450 YJIB-RELATED"/>
    <property type="match status" value="1"/>
</dbReference>
<dbReference type="SUPFAM" id="SSF48264">
    <property type="entry name" value="Cytochrome P450"/>
    <property type="match status" value="1"/>
</dbReference>
<dbReference type="Gene3D" id="1.10.630.10">
    <property type="entry name" value="Cytochrome P450"/>
    <property type="match status" value="1"/>
</dbReference>
<dbReference type="PANTHER" id="PTHR46696">
    <property type="entry name" value="P450, PUTATIVE (EUROFUNG)-RELATED"/>
    <property type="match status" value="1"/>
</dbReference>
<keyword evidence="2" id="KW-0349">Heme</keyword>
<organism evidence="3 4">
    <name type="scientific">Paracoccus broussonetiae subsp. drimophilus</name>
    <dbReference type="NCBI Taxonomy" id="3373869"/>
    <lineage>
        <taxon>Bacteria</taxon>
        <taxon>Pseudomonadati</taxon>
        <taxon>Pseudomonadota</taxon>
        <taxon>Alphaproteobacteria</taxon>
        <taxon>Rhodobacterales</taxon>
        <taxon>Paracoccaceae</taxon>
        <taxon>Paracoccus</taxon>
        <taxon>Paracoccus broussonetiae</taxon>
    </lineage>
</organism>
<evidence type="ECO:0000256" key="1">
    <source>
        <dbReference type="ARBA" id="ARBA00010617"/>
    </source>
</evidence>
<dbReference type="RefSeq" id="WP_395134737.1">
    <property type="nucleotide sequence ID" value="NZ_JBIMPR010000011.1"/>
</dbReference>
<evidence type="ECO:0000256" key="2">
    <source>
        <dbReference type="RuleBase" id="RU000461"/>
    </source>
</evidence>
<protein>
    <submittedName>
        <fullName evidence="3">Cytochrome P450</fullName>
    </submittedName>
</protein>
<name>A0ABW7LN27_9RHOB</name>
<proteinExistence type="inferred from homology"/>
<evidence type="ECO:0000313" key="4">
    <source>
        <dbReference type="Proteomes" id="UP001609376"/>
    </source>
</evidence>
<dbReference type="CDD" id="cd11037">
    <property type="entry name" value="CYP199A2-like"/>
    <property type="match status" value="1"/>
</dbReference>
<keyword evidence="2" id="KW-0479">Metal-binding</keyword>
<gene>
    <name evidence="3" type="ORF">ACHFJ0_14895</name>
</gene>
<dbReference type="InterPro" id="IPR017972">
    <property type="entry name" value="Cyt_P450_CS"/>
</dbReference>
<keyword evidence="2" id="KW-0560">Oxidoreductase</keyword>
<sequence>MSLDTLPLPHSDLDPFSIAFFDDPFPDHERLREAGPVVWLERYGIYGVARYAEVHQVLNDWATFCSSRGVGLQDFSREKPWRQPSLVLETDPPEHDRARKVLARVLSPVTMRELRAGFAEAADALLQNIIGRQIDGMADLAEAFPLSVFPDRIGLRQDGREHLLPYAGLAFNAFGPDNALRREAMDRAMPHIAWVTEQCRRENLAPDSLGARIHAAADTGEITSDEATLLVRSLLTAGIDTTVNGIGAALYCLARFPDQFQALRADPKLARNAFEEAVRFESPVQTFFRTTTREVELSGTTIPEGAKVLMFLASANRDPRRWDRPDSYDIARKTSGHVGFGSGVHMCVGQLVARLEGEVVLEALARHATSIEITGQPVRAYNNTLRGLKSLPLRIS</sequence>
<dbReference type="EMBL" id="JBIMPR010000011">
    <property type="protein sequence ID" value="MFH5775537.1"/>
    <property type="molecule type" value="Genomic_DNA"/>
</dbReference>
<dbReference type="InterPro" id="IPR001128">
    <property type="entry name" value="Cyt_P450"/>
</dbReference>
<dbReference type="Proteomes" id="UP001609376">
    <property type="component" value="Unassembled WGS sequence"/>
</dbReference>